<dbReference type="AlphaFoldDB" id="A0A1C7MHB1"/>
<dbReference type="EMBL" id="LUGG01000003">
    <property type="protein sequence ID" value="OBZ76321.1"/>
    <property type="molecule type" value="Genomic_DNA"/>
</dbReference>
<feature type="compositionally biased region" description="Low complexity" evidence="3">
    <location>
        <begin position="266"/>
        <end position="280"/>
    </location>
</feature>
<comment type="subunit">
    <text evidence="2">Component of the ER membrane protein complex (EMC).</text>
</comment>
<evidence type="ECO:0000256" key="3">
    <source>
        <dbReference type="SAM" id="MobiDB-lite"/>
    </source>
</evidence>
<dbReference type="Gene3D" id="1.25.40.10">
    <property type="entry name" value="Tetratricopeptide repeat domain"/>
    <property type="match status" value="1"/>
</dbReference>
<protein>
    <recommendedName>
        <fullName evidence="2">ER membrane protein complex subunit 2</fullName>
    </recommendedName>
</protein>
<reference evidence="4 5" key="1">
    <citation type="submission" date="2016-03" db="EMBL/GenBank/DDBJ databases">
        <title>Whole genome sequencing of Grifola frondosa 9006-11.</title>
        <authorList>
            <person name="Min B."/>
            <person name="Park H."/>
            <person name="Kim J.-G."/>
            <person name="Cho H."/>
            <person name="Oh Y.-L."/>
            <person name="Kong W.-S."/>
            <person name="Choi I.-G."/>
        </authorList>
    </citation>
    <scope>NUCLEOTIDE SEQUENCE [LARGE SCALE GENOMIC DNA]</scope>
    <source>
        <strain evidence="4 5">9006-11</strain>
    </source>
</reference>
<accession>A0A1C7MHB1</accession>
<evidence type="ECO:0000313" key="5">
    <source>
        <dbReference type="Proteomes" id="UP000092993"/>
    </source>
</evidence>
<proteinExistence type="inferred from homology"/>
<organism evidence="4 5">
    <name type="scientific">Grifola frondosa</name>
    <name type="common">Maitake</name>
    <name type="synonym">Polyporus frondosus</name>
    <dbReference type="NCBI Taxonomy" id="5627"/>
    <lineage>
        <taxon>Eukaryota</taxon>
        <taxon>Fungi</taxon>
        <taxon>Dikarya</taxon>
        <taxon>Basidiomycota</taxon>
        <taxon>Agaricomycotina</taxon>
        <taxon>Agaricomycetes</taxon>
        <taxon>Polyporales</taxon>
        <taxon>Grifolaceae</taxon>
        <taxon>Grifola</taxon>
    </lineage>
</organism>
<dbReference type="SUPFAM" id="SSF48452">
    <property type="entry name" value="TPR-like"/>
    <property type="match status" value="1"/>
</dbReference>
<keyword evidence="2" id="KW-0472">Membrane</keyword>
<name>A0A1C7MHB1_GRIFR</name>
<dbReference type="OrthoDB" id="124397at2759"/>
<comment type="caution">
    <text evidence="4">The sequence shown here is derived from an EMBL/GenBank/DDBJ whole genome shotgun (WGS) entry which is preliminary data.</text>
</comment>
<evidence type="ECO:0000313" key="4">
    <source>
        <dbReference type="EMBL" id="OBZ76321.1"/>
    </source>
</evidence>
<dbReference type="InterPro" id="IPR039856">
    <property type="entry name" value="EMC2-like"/>
</dbReference>
<gene>
    <name evidence="4" type="primary">emc2-a</name>
    <name evidence="4" type="ORF">A0H81_03185</name>
</gene>
<comment type="subcellular location">
    <subcellularLocation>
        <location evidence="2">Endoplasmic reticulum membrane</location>
        <topology evidence="2">Peripheral membrane protein</topology>
        <orientation evidence="2">Cytoplasmic side</orientation>
    </subcellularLocation>
</comment>
<dbReference type="PANTHER" id="PTHR12760">
    <property type="entry name" value="TETRATRICOPEPTIDE REPEAT PROTEIN"/>
    <property type="match status" value="1"/>
</dbReference>
<comment type="similarity">
    <text evidence="2">Belongs to the EMC2 family.</text>
</comment>
<sequence>MDLTTSLQKLAAYRPKQSQKSKETFEKGVALLEHGGYLKQGDEGWDALERLALAALDQDNLEVADRCLELIAERFPGSPRVDCLIGIRMEATESPDVVLKYYDELLEADSSNAAAWRRKVSVLRKMGKVDRAVEELSALLDTFYTDVEGWLELADLYASCSQYVPILLISDAQNLMSARYTYALQSLSHALLLAPQNPSHFLQFAETAYLAGDITLSLKMFLTVVDMTDDDDGDVSPSDSIPTGMTLRAWFGVKLCTRRLLTEPRLLTSSGSQTPAPSSSNISTLDDLSTERLRTAYLDIKNESPPATEKELIAVLATLIK</sequence>
<feature type="region of interest" description="Disordered" evidence="3">
    <location>
        <begin position="266"/>
        <end position="285"/>
    </location>
</feature>
<dbReference type="Proteomes" id="UP000092993">
    <property type="component" value="Unassembled WGS sequence"/>
</dbReference>
<dbReference type="STRING" id="5627.A0A1C7MHB1"/>
<keyword evidence="1" id="KW-0802">TPR repeat</keyword>
<dbReference type="GO" id="GO:0072546">
    <property type="term" value="C:EMC complex"/>
    <property type="evidence" value="ECO:0007669"/>
    <property type="project" value="UniProtKB-UniRule"/>
</dbReference>
<dbReference type="OMA" id="MSDQEGW"/>
<evidence type="ECO:0000256" key="1">
    <source>
        <dbReference type="ARBA" id="ARBA00022803"/>
    </source>
</evidence>
<evidence type="ECO:0000256" key="2">
    <source>
        <dbReference type="RuleBase" id="RU367091"/>
    </source>
</evidence>
<keyword evidence="2" id="KW-0256">Endoplasmic reticulum</keyword>
<dbReference type="InterPro" id="IPR011990">
    <property type="entry name" value="TPR-like_helical_dom_sf"/>
</dbReference>
<keyword evidence="5" id="KW-1185">Reference proteome</keyword>
<comment type="function">
    <text evidence="2">Part of the endoplasmic reticulum membrane protein complex (EMC) that enables the energy-independent insertion into endoplasmic reticulum membranes of newly synthesized membrane proteins.</text>
</comment>